<evidence type="ECO:0000256" key="6">
    <source>
        <dbReference type="SAM" id="MobiDB-lite"/>
    </source>
</evidence>
<sequence>MYSVLVNELAHLQVVDVPGDSDQIINGAAASYYATIKKQSAHLAPRKATTHKRKHNPNAEYFKERAKAEAELAAKYRDRAKERREGTNLDYKESEELIKKIHLDLQDRELAYEESKFLGGDLQHTHLVKGLDYALLQKSRNELLKTALEREKLKENTIQSDEVFSGLAAPTSDGLKEGFEACRTRLGKNICKVLFNRLRKRNELFQPGRMAYVFDLTDSEDIFDPPTTVLRSLADLTARDDYHSGSHQDSSNDIVIEKLQQIFLYTRQGLRGRESKKNRKLKKAVVSADSRDLPDNKLFQKETIFSEDEADTTLAGEEVNSTSTFYKADLKNYFEVYDLANSKVSINKVRDKEFTLETAIKDLEDDDNVPDHNINAPAKHQSKKPSQFLSSRNEMEESYLECYPNSYAADVSVNQSDSDGEPDFTKMDSGSKRAHLKRWDFETEVDWEKHKEKAEAVPKAAFQFGLKMDQGRTTRRNKVAILLDGCWS</sequence>
<comment type="similarity">
    <text evidence="2">Belongs to the RED family.</text>
</comment>
<dbReference type="InterPro" id="IPR039896">
    <property type="entry name" value="Red-like"/>
</dbReference>
<evidence type="ECO:0000259" key="7">
    <source>
        <dbReference type="Pfam" id="PF07807"/>
    </source>
</evidence>
<dbReference type="Pfam" id="PF07807">
    <property type="entry name" value="RED_C"/>
    <property type="match status" value="1"/>
</dbReference>
<feature type="region of interest" description="Disordered" evidence="6">
    <location>
        <begin position="367"/>
        <end position="390"/>
    </location>
</feature>
<keyword evidence="5" id="KW-0175">Coiled coil</keyword>
<comment type="caution">
    <text evidence="9">The sequence shown here is derived from an EMBL/GenBank/DDBJ whole genome shotgun (WGS) entry which is preliminary data.</text>
</comment>
<proteinExistence type="inferred from homology"/>
<keyword evidence="3" id="KW-0677">Repeat</keyword>
<dbReference type="GO" id="GO:0005634">
    <property type="term" value="C:nucleus"/>
    <property type="evidence" value="ECO:0007669"/>
    <property type="project" value="UniProtKB-SubCell"/>
</dbReference>
<gene>
    <name evidence="9" type="ORF">Zmor_009026</name>
</gene>
<reference evidence="9" key="1">
    <citation type="journal article" date="2023" name="G3 (Bethesda)">
        <title>Whole genome assemblies of Zophobas morio and Tenebrio molitor.</title>
        <authorList>
            <person name="Kaur S."/>
            <person name="Stinson S.A."/>
            <person name="diCenzo G.C."/>
        </authorList>
    </citation>
    <scope>NUCLEOTIDE SEQUENCE</scope>
    <source>
        <strain evidence="9">QUZm001</strain>
    </source>
</reference>
<evidence type="ECO:0008006" key="11">
    <source>
        <dbReference type="Google" id="ProtNLM"/>
    </source>
</evidence>
<dbReference type="EMBL" id="JALNTZ010000286">
    <property type="protein sequence ID" value="KAJ3636290.1"/>
    <property type="molecule type" value="Genomic_DNA"/>
</dbReference>
<keyword evidence="4" id="KW-0539">Nucleus</keyword>
<dbReference type="PANTHER" id="PTHR12765">
    <property type="entry name" value="RED PROTEIN IK FACTOR CYTOKINE IK"/>
    <property type="match status" value="1"/>
</dbReference>
<accession>A0AA38HJM2</accession>
<name>A0AA38HJM2_9CUCU</name>
<protein>
    <recommendedName>
        <fullName evidence="11">Protein Red</fullName>
    </recommendedName>
</protein>
<feature type="coiled-coil region" evidence="5">
    <location>
        <begin position="63"/>
        <end position="97"/>
    </location>
</feature>
<evidence type="ECO:0000313" key="10">
    <source>
        <dbReference type="Proteomes" id="UP001168821"/>
    </source>
</evidence>
<organism evidence="9 10">
    <name type="scientific">Zophobas morio</name>
    <dbReference type="NCBI Taxonomy" id="2755281"/>
    <lineage>
        <taxon>Eukaryota</taxon>
        <taxon>Metazoa</taxon>
        <taxon>Ecdysozoa</taxon>
        <taxon>Arthropoda</taxon>
        <taxon>Hexapoda</taxon>
        <taxon>Insecta</taxon>
        <taxon>Pterygota</taxon>
        <taxon>Neoptera</taxon>
        <taxon>Endopterygota</taxon>
        <taxon>Coleoptera</taxon>
        <taxon>Polyphaga</taxon>
        <taxon>Cucujiformia</taxon>
        <taxon>Tenebrionidae</taxon>
        <taxon>Zophobas</taxon>
    </lineage>
</organism>
<evidence type="ECO:0000256" key="5">
    <source>
        <dbReference type="SAM" id="Coils"/>
    </source>
</evidence>
<evidence type="ECO:0000313" key="9">
    <source>
        <dbReference type="EMBL" id="KAJ3636290.1"/>
    </source>
</evidence>
<evidence type="ECO:0000256" key="2">
    <source>
        <dbReference type="ARBA" id="ARBA00006660"/>
    </source>
</evidence>
<feature type="domain" description="Protein RED C-terminal" evidence="7">
    <location>
        <begin position="399"/>
        <end position="478"/>
    </location>
</feature>
<evidence type="ECO:0000259" key="8">
    <source>
        <dbReference type="Pfam" id="PF07808"/>
    </source>
</evidence>
<dbReference type="AlphaFoldDB" id="A0AA38HJM2"/>
<feature type="domain" description="RED-like N-terminal" evidence="8">
    <location>
        <begin position="57"/>
        <end position="278"/>
    </location>
</feature>
<evidence type="ECO:0000256" key="1">
    <source>
        <dbReference type="ARBA" id="ARBA00004123"/>
    </source>
</evidence>
<keyword evidence="10" id="KW-1185">Reference proteome</keyword>
<dbReference type="Pfam" id="PF07808">
    <property type="entry name" value="RED_N"/>
    <property type="match status" value="1"/>
</dbReference>
<dbReference type="InterPro" id="IPR012492">
    <property type="entry name" value="RED_C"/>
</dbReference>
<evidence type="ECO:0000256" key="3">
    <source>
        <dbReference type="ARBA" id="ARBA00022737"/>
    </source>
</evidence>
<dbReference type="InterPro" id="IPR012916">
    <property type="entry name" value="RED_N"/>
</dbReference>
<dbReference type="Proteomes" id="UP001168821">
    <property type="component" value="Unassembled WGS sequence"/>
</dbReference>
<comment type="subcellular location">
    <subcellularLocation>
        <location evidence="1">Nucleus</location>
    </subcellularLocation>
</comment>
<evidence type="ECO:0000256" key="4">
    <source>
        <dbReference type="ARBA" id="ARBA00023242"/>
    </source>
</evidence>